<organism evidence="2 3">
    <name type="scientific">Venturia inaequalis</name>
    <name type="common">Apple scab fungus</name>
    <dbReference type="NCBI Taxonomy" id="5025"/>
    <lineage>
        <taxon>Eukaryota</taxon>
        <taxon>Fungi</taxon>
        <taxon>Dikarya</taxon>
        <taxon>Ascomycota</taxon>
        <taxon>Pezizomycotina</taxon>
        <taxon>Dothideomycetes</taxon>
        <taxon>Pleosporomycetidae</taxon>
        <taxon>Venturiales</taxon>
        <taxon>Venturiaceae</taxon>
        <taxon>Venturia</taxon>
    </lineage>
</organism>
<comment type="caution">
    <text evidence="2">The sequence shown here is derived from an EMBL/GenBank/DDBJ whole genome shotgun (WGS) entry which is preliminary data.</text>
</comment>
<feature type="transmembrane region" description="Helical" evidence="1">
    <location>
        <begin position="12"/>
        <end position="32"/>
    </location>
</feature>
<proteinExistence type="predicted"/>
<keyword evidence="1" id="KW-0812">Transmembrane</keyword>
<accession>A0A8H3USK2</accession>
<dbReference type="Proteomes" id="UP000433883">
    <property type="component" value="Unassembled WGS sequence"/>
</dbReference>
<reference evidence="2 3" key="1">
    <citation type="submission" date="2019-11" db="EMBL/GenBank/DDBJ databases">
        <title>Venturia inaequalis Genome Resource.</title>
        <authorList>
            <person name="Lichtner F.J."/>
        </authorList>
    </citation>
    <scope>NUCLEOTIDE SEQUENCE [LARGE SCALE GENOMIC DNA]</scope>
    <source>
        <strain evidence="2">Bline_iso_100314</strain>
    </source>
</reference>
<sequence length="611" mass="65960">MSSSGLKWRAYTAIVFSSCVVPLIALVIWLVLTVPKDNPFTTFAGAKIGGRLTQPQAKGVDIVCSALLAPGFMTALDYFWFTCARVSAVTESHGKSVGIPLSALSTMSVSSRGSYDIFHLNALRKGRTYRLGMLAGLVLFSAIARSALSNIIAYEAYSEPRFASTAGSLRSLTDLAVQQGTRFLTGSSATDTAIFQYRIEQQSAIANRITGLLTGLSFSNATSHLTEEAYVHVNATTVSMSNITSNVPALINVPGYRLTVDCIPDTPDIFTVLSSSESASEMTAVWNVMVEGGFTANIFKAGIPGSLSEMQSAYNEQYPFAAYYEQNATQVFLSIVYSGFGLLNDTVSVPSAYGDLHTLSQNMTGTKFTGTKQTMKIWGVRCWLNRQEGVLNLTHLPSMEWRIDNSSFSHAKTRVPSYLAPWQTNLMYRAPQSTVAGIGPALARSATNQSALGSTNNVDFKMFALNYLYASAEAERAVFEVAATNSSRDRPGDFFNVTGLVNEEHYRITYIPIILLVGIIAMLLAASTVSAMAVYASKTKSARTFREVNALRLLVDGAGGLGPEIKIITDAGLGSGEVEKWADECMVEYVNVVVEGEPRVRLRSIGSSVDG</sequence>
<evidence type="ECO:0000313" key="2">
    <source>
        <dbReference type="EMBL" id="KAE9974908.1"/>
    </source>
</evidence>
<dbReference type="EMBL" id="WNWQ01000192">
    <property type="protein sequence ID" value="KAE9974908.1"/>
    <property type="molecule type" value="Genomic_DNA"/>
</dbReference>
<name>A0A8H3USK2_VENIN</name>
<keyword evidence="1" id="KW-0472">Membrane</keyword>
<evidence type="ECO:0000313" key="3">
    <source>
        <dbReference type="Proteomes" id="UP000433883"/>
    </source>
</evidence>
<evidence type="ECO:0000256" key="1">
    <source>
        <dbReference type="SAM" id="Phobius"/>
    </source>
</evidence>
<keyword evidence="1" id="KW-1133">Transmembrane helix</keyword>
<feature type="transmembrane region" description="Helical" evidence="1">
    <location>
        <begin position="131"/>
        <end position="154"/>
    </location>
</feature>
<protein>
    <submittedName>
        <fullName evidence="2">Uncharacterized protein</fullName>
    </submittedName>
</protein>
<feature type="transmembrane region" description="Helical" evidence="1">
    <location>
        <begin position="510"/>
        <end position="536"/>
    </location>
</feature>
<gene>
    <name evidence="2" type="ORF">BLS_002858</name>
</gene>
<dbReference type="AlphaFoldDB" id="A0A8H3USK2"/>